<dbReference type="GO" id="GO:0005524">
    <property type="term" value="F:ATP binding"/>
    <property type="evidence" value="ECO:0007669"/>
    <property type="project" value="UniProtKB-KW"/>
</dbReference>
<dbReference type="GO" id="GO:0005634">
    <property type="term" value="C:nucleus"/>
    <property type="evidence" value="ECO:0007669"/>
    <property type="project" value="TreeGrafter"/>
</dbReference>
<keyword evidence="5" id="KW-1185">Reference proteome</keyword>
<name>A0A5N6E7I3_9EURO</name>
<keyword evidence="1" id="KW-0547">Nucleotide-binding</keyword>
<evidence type="ECO:0000313" key="5">
    <source>
        <dbReference type="Proteomes" id="UP000326799"/>
    </source>
</evidence>
<dbReference type="InterPro" id="IPR027417">
    <property type="entry name" value="P-loop_NTPase"/>
</dbReference>
<keyword evidence="2" id="KW-0378">Hydrolase</keyword>
<dbReference type="GO" id="GO:0008094">
    <property type="term" value="F:ATP-dependent activity, acting on DNA"/>
    <property type="evidence" value="ECO:0007669"/>
    <property type="project" value="TreeGrafter"/>
</dbReference>
<sequence length="101" mass="11212">MLVSFGAGYSGLNLTVASRLIVMDTSWDSRVEQLAVSRVWRVGQRKAVQIYRILASNTVDNRIIKLNTQSRFEPDTLTGATGHVADVPKGSDLRYLFGINK</sequence>
<evidence type="ECO:0000256" key="3">
    <source>
        <dbReference type="ARBA" id="ARBA00022840"/>
    </source>
</evidence>
<dbReference type="InterPro" id="IPR049730">
    <property type="entry name" value="SNF2/RAD54-like_C"/>
</dbReference>
<dbReference type="InterPro" id="IPR050628">
    <property type="entry name" value="SNF2_RAD54_helicase_TF"/>
</dbReference>
<dbReference type="Gene3D" id="3.40.50.300">
    <property type="entry name" value="P-loop containing nucleotide triphosphate hydrolases"/>
    <property type="match status" value="1"/>
</dbReference>
<dbReference type="CDD" id="cd18793">
    <property type="entry name" value="SF2_C_SNF"/>
    <property type="match status" value="1"/>
</dbReference>
<evidence type="ECO:0000256" key="1">
    <source>
        <dbReference type="ARBA" id="ARBA00022741"/>
    </source>
</evidence>
<evidence type="ECO:0000256" key="2">
    <source>
        <dbReference type="ARBA" id="ARBA00022801"/>
    </source>
</evidence>
<dbReference type="Proteomes" id="UP000326799">
    <property type="component" value="Unassembled WGS sequence"/>
</dbReference>
<dbReference type="GO" id="GO:0016787">
    <property type="term" value="F:hydrolase activity"/>
    <property type="evidence" value="ECO:0007669"/>
    <property type="project" value="UniProtKB-KW"/>
</dbReference>
<dbReference type="GO" id="GO:0006281">
    <property type="term" value="P:DNA repair"/>
    <property type="evidence" value="ECO:0007669"/>
    <property type="project" value="TreeGrafter"/>
</dbReference>
<dbReference type="AlphaFoldDB" id="A0A5N6E7I3"/>
<reference evidence="4 5" key="1">
    <citation type="submission" date="2019-04" db="EMBL/GenBank/DDBJ databases">
        <title>Fungal friends and foes A comparative genomics study of 23 Aspergillus species from section Flavi.</title>
        <authorList>
            <consortium name="DOE Joint Genome Institute"/>
            <person name="Kjaerbolling I."/>
            <person name="Vesth T.C."/>
            <person name="Frisvad J.C."/>
            <person name="Nybo J.L."/>
            <person name="Theobald S."/>
            <person name="Kildgaard S."/>
            <person name="Petersen T.I."/>
            <person name="Kuo A."/>
            <person name="Sato A."/>
            <person name="Lyhne E.K."/>
            <person name="Kogle M.E."/>
            <person name="Wiebenga A."/>
            <person name="Kun R.S."/>
            <person name="Lubbers R.J."/>
            <person name="Makela M.R."/>
            <person name="Barry K."/>
            <person name="Chovatia M."/>
            <person name="Clum A."/>
            <person name="Daum C."/>
            <person name="Haridas S."/>
            <person name="He G."/>
            <person name="LaButti K."/>
            <person name="Lipzen A."/>
            <person name="Mondo S."/>
            <person name="Pangilinan J."/>
            <person name="Riley R."/>
            <person name="Salamov A."/>
            <person name="Simmons B.A."/>
            <person name="Magnuson J.K."/>
            <person name="Henrissat B."/>
            <person name="Mortensen U.H."/>
            <person name="Larsen T.O."/>
            <person name="De vries R.P."/>
            <person name="Grigoriev I.V."/>
            <person name="Machida M."/>
            <person name="Baker S.E."/>
            <person name="Andersen M.R."/>
        </authorList>
    </citation>
    <scope>NUCLEOTIDE SEQUENCE [LARGE SCALE GENOMIC DNA]</scope>
    <source>
        <strain evidence="4 5">CBS 126849</strain>
    </source>
</reference>
<evidence type="ECO:0008006" key="6">
    <source>
        <dbReference type="Google" id="ProtNLM"/>
    </source>
</evidence>
<proteinExistence type="predicted"/>
<dbReference type="SUPFAM" id="SSF52540">
    <property type="entry name" value="P-loop containing nucleoside triphosphate hydrolases"/>
    <property type="match status" value="1"/>
</dbReference>
<dbReference type="PANTHER" id="PTHR45626">
    <property type="entry name" value="TRANSCRIPTION TERMINATION FACTOR 2-RELATED"/>
    <property type="match status" value="1"/>
</dbReference>
<protein>
    <recommendedName>
        <fullName evidence="6">Helicase C-terminal domain-containing protein</fullName>
    </recommendedName>
</protein>
<accession>A0A5N6E7I3</accession>
<evidence type="ECO:0000313" key="4">
    <source>
        <dbReference type="EMBL" id="KAB8213289.1"/>
    </source>
</evidence>
<keyword evidence="3" id="KW-0067">ATP-binding</keyword>
<gene>
    <name evidence="4" type="ORF">BDV33DRAFT_69533</name>
</gene>
<organism evidence="4 5">
    <name type="scientific">Aspergillus novoparasiticus</name>
    <dbReference type="NCBI Taxonomy" id="986946"/>
    <lineage>
        <taxon>Eukaryota</taxon>
        <taxon>Fungi</taxon>
        <taxon>Dikarya</taxon>
        <taxon>Ascomycota</taxon>
        <taxon>Pezizomycotina</taxon>
        <taxon>Eurotiomycetes</taxon>
        <taxon>Eurotiomycetidae</taxon>
        <taxon>Eurotiales</taxon>
        <taxon>Aspergillaceae</taxon>
        <taxon>Aspergillus</taxon>
        <taxon>Aspergillus subgen. Circumdati</taxon>
    </lineage>
</organism>
<dbReference type="EMBL" id="ML733644">
    <property type="protein sequence ID" value="KAB8213289.1"/>
    <property type="molecule type" value="Genomic_DNA"/>
</dbReference>